<dbReference type="Proteomes" id="UP000242188">
    <property type="component" value="Unassembled WGS sequence"/>
</dbReference>
<evidence type="ECO:0000256" key="9">
    <source>
        <dbReference type="ARBA" id="ARBA00037832"/>
    </source>
</evidence>
<evidence type="ECO:0000256" key="10">
    <source>
        <dbReference type="RuleBase" id="RU003858"/>
    </source>
</evidence>
<evidence type="ECO:0000256" key="1">
    <source>
        <dbReference type="ARBA" id="ARBA00009063"/>
    </source>
</evidence>
<dbReference type="AlphaFoldDB" id="A0A210QH60"/>
<dbReference type="PANTHER" id="PTHR19957:SF38">
    <property type="entry name" value="LD27581P"/>
    <property type="match status" value="1"/>
</dbReference>
<evidence type="ECO:0000256" key="12">
    <source>
        <dbReference type="SAM" id="Phobius"/>
    </source>
</evidence>
<dbReference type="STRING" id="6573.A0A210QH60"/>
<dbReference type="GO" id="GO:0006886">
    <property type="term" value="P:intracellular protein transport"/>
    <property type="evidence" value="ECO:0007669"/>
    <property type="project" value="InterPro"/>
</dbReference>
<dbReference type="OrthoDB" id="75754at2759"/>
<dbReference type="GO" id="GO:0006906">
    <property type="term" value="P:vesicle fusion"/>
    <property type="evidence" value="ECO:0007669"/>
    <property type="project" value="TreeGrafter"/>
</dbReference>
<keyword evidence="5 12" id="KW-1133">Transmembrane helix</keyword>
<comment type="similarity">
    <text evidence="1 10">Belongs to the syntaxin family.</text>
</comment>
<keyword evidence="3 12" id="KW-0812">Transmembrane</keyword>
<keyword evidence="4" id="KW-0967">Endosome</keyword>
<dbReference type="InterPro" id="IPR006012">
    <property type="entry name" value="Syntaxin/epimorphin_CS"/>
</dbReference>
<dbReference type="SMART" id="SM00397">
    <property type="entry name" value="t_SNARE"/>
    <property type="match status" value="1"/>
</dbReference>
<sequence>MASNDFPSYGSTVYKDDPTDGVYSDAPNMSRYSDTCDQVSGNIANINSGANSLERAMKIIGTDRDSVQLRDRIHDTSQKTKKIVQDTTRLMKTLASMRHLERQQKFKIDRLQTDFEDAVRRFTTLQKNAAEKVKTSVKLSTPKPQDLLTGGWDDGDDKTAFVEQERRREELQAQGQVIEDDLALIGEREERIRQLESDVLDVNEIFKDLNVMIHEQGEAVDSIEANVERAYGNVEQGTGHLGKAAEYQKKSRKKMCIVVVILVVVAAVVAIIIYTSVKK</sequence>
<dbReference type="FunFam" id="1.20.5.110:FF:000016">
    <property type="entry name" value="Syntaxin 12"/>
    <property type="match status" value="1"/>
</dbReference>
<evidence type="ECO:0000313" key="15">
    <source>
        <dbReference type="Proteomes" id="UP000242188"/>
    </source>
</evidence>
<protein>
    <submittedName>
        <fullName evidence="14">Syntaxin-12</fullName>
    </submittedName>
</protein>
<keyword evidence="2" id="KW-0597">Phosphoprotein</keyword>
<dbReference type="GO" id="GO:0031201">
    <property type="term" value="C:SNARE complex"/>
    <property type="evidence" value="ECO:0007669"/>
    <property type="project" value="TreeGrafter"/>
</dbReference>
<feature type="region of interest" description="Disordered" evidence="11">
    <location>
        <begin position="1"/>
        <end position="21"/>
    </location>
</feature>
<dbReference type="EMBL" id="NEDP02003747">
    <property type="protein sequence ID" value="OWF47961.1"/>
    <property type="molecule type" value="Genomic_DNA"/>
</dbReference>
<dbReference type="Pfam" id="PF05739">
    <property type="entry name" value="SNARE"/>
    <property type="match status" value="1"/>
</dbReference>
<comment type="subcellular location">
    <subcellularLocation>
        <location evidence="9">Early endosome membrane</location>
        <topology evidence="9">Single-pass type IV membrane protein</topology>
    </subcellularLocation>
</comment>
<proteinExistence type="inferred from homology"/>
<evidence type="ECO:0000256" key="5">
    <source>
        <dbReference type="ARBA" id="ARBA00022989"/>
    </source>
</evidence>
<evidence type="ECO:0000256" key="2">
    <source>
        <dbReference type="ARBA" id="ARBA00022553"/>
    </source>
</evidence>
<accession>A0A210QH60</accession>
<feature type="domain" description="T-SNARE coiled-coil homology" evidence="13">
    <location>
        <begin position="182"/>
        <end position="244"/>
    </location>
</feature>
<dbReference type="PROSITE" id="PS00914">
    <property type="entry name" value="SYNTAXIN"/>
    <property type="match status" value="1"/>
</dbReference>
<evidence type="ECO:0000256" key="3">
    <source>
        <dbReference type="ARBA" id="ARBA00022692"/>
    </source>
</evidence>
<feature type="compositionally biased region" description="Polar residues" evidence="11">
    <location>
        <begin position="1"/>
        <end position="11"/>
    </location>
</feature>
<dbReference type="PANTHER" id="PTHR19957">
    <property type="entry name" value="SYNTAXIN"/>
    <property type="match status" value="1"/>
</dbReference>
<evidence type="ECO:0000256" key="4">
    <source>
        <dbReference type="ARBA" id="ARBA00022753"/>
    </source>
</evidence>
<comment type="caution">
    <text evidence="14">The sequence shown here is derived from an EMBL/GenBank/DDBJ whole genome shotgun (WGS) entry which is preliminary data.</text>
</comment>
<dbReference type="InterPro" id="IPR010989">
    <property type="entry name" value="SNARE"/>
</dbReference>
<dbReference type="CDD" id="cd15847">
    <property type="entry name" value="SNARE_syntaxin7_like"/>
    <property type="match status" value="1"/>
</dbReference>
<evidence type="ECO:0000256" key="11">
    <source>
        <dbReference type="SAM" id="MobiDB-lite"/>
    </source>
</evidence>
<gene>
    <name evidence="14" type="ORF">KP79_PYT17960</name>
</gene>
<reference evidence="14 15" key="1">
    <citation type="journal article" date="2017" name="Nat. Ecol. Evol.">
        <title>Scallop genome provides insights into evolution of bilaterian karyotype and development.</title>
        <authorList>
            <person name="Wang S."/>
            <person name="Zhang J."/>
            <person name="Jiao W."/>
            <person name="Li J."/>
            <person name="Xun X."/>
            <person name="Sun Y."/>
            <person name="Guo X."/>
            <person name="Huan P."/>
            <person name="Dong B."/>
            <person name="Zhang L."/>
            <person name="Hu X."/>
            <person name="Sun X."/>
            <person name="Wang J."/>
            <person name="Zhao C."/>
            <person name="Wang Y."/>
            <person name="Wang D."/>
            <person name="Huang X."/>
            <person name="Wang R."/>
            <person name="Lv J."/>
            <person name="Li Y."/>
            <person name="Zhang Z."/>
            <person name="Liu B."/>
            <person name="Lu W."/>
            <person name="Hui Y."/>
            <person name="Liang J."/>
            <person name="Zhou Z."/>
            <person name="Hou R."/>
            <person name="Li X."/>
            <person name="Liu Y."/>
            <person name="Li H."/>
            <person name="Ning X."/>
            <person name="Lin Y."/>
            <person name="Zhao L."/>
            <person name="Xing Q."/>
            <person name="Dou J."/>
            <person name="Li Y."/>
            <person name="Mao J."/>
            <person name="Guo H."/>
            <person name="Dou H."/>
            <person name="Li T."/>
            <person name="Mu C."/>
            <person name="Jiang W."/>
            <person name="Fu Q."/>
            <person name="Fu X."/>
            <person name="Miao Y."/>
            <person name="Liu J."/>
            <person name="Yu Q."/>
            <person name="Li R."/>
            <person name="Liao H."/>
            <person name="Li X."/>
            <person name="Kong Y."/>
            <person name="Jiang Z."/>
            <person name="Chourrout D."/>
            <person name="Li R."/>
            <person name="Bao Z."/>
        </authorList>
    </citation>
    <scope>NUCLEOTIDE SEQUENCE [LARGE SCALE GENOMIC DNA]</scope>
    <source>
        <strain evidence="14 15">PY_sf001</strain>
    </source>
</reference>
<keyword evidence="6" id="KW-0007">Acetylation</keyword>
<dbReference type="SMART" id="SM00503">
    <property type="entry name" value="SynN"/>
    <property type="match status" value="1"/>
</dbReference>
<evidence type="ECO:0000256" key="8">
    <source>
        <dbReference type="ARBA" id="ARBA00023136"/>
    </source>
</evidence>
<evidence type="ECO:0000259" key="13">
    <source>
        <dbReference type="PROSITE" id="PS50192"/>
    </source>
</evidence>
<evidence type="ECO:0000256" key="6">
    <source>
        <dbReference type="ARBA" id="ARBA00022990"/>
    </source>
</evidence>
<feature type="transmembrane region" description="Helical" evidence="12">
    <location>
        <begin position="256"/>
        <end position="277"/>
    </location>
</feature>
<dbReference type="Gene3D" id="1.20.5.110">
    <property type="match status" value="1"/>
</dbReference>
<dbReference type="GO" id="GO:0031901">
    <property type="term" value="C:early endosome membrane"/>
    <property type="evidence" value="ECO:0007669"/>
    <property type="project" value="UniProtKB-SubCell"/>
</dbReference>
<dbReference type="GO" id="GO:0000149">
    <property type="term" value="F:SNARE binding"/>
    <property type="evidence" value="ECO:0007669"/>
    <property type="project" value="TreeGrafter"/>
</dbReference>
<keyword evidence="15" id="KW-1185">Reference proteome</keyword>
<keyword evidence="8 12" id="KW-0472">Membrane</keyword>
<dbReference type="GO" id="GO:0005484">
    <property type="term" value="F:SNAP receptor activity"/>
    <property type="evidence" value="ECO:0007669"/>
    <property type="project" value="InterPro"/>
</dbReference>
<keyword evidence="7" id="KW-0175">Coiled coil</keyword>
<evidence type="ECO:0000256" key="7">
    <source>
        <dbReference type="ARBA" id="ARBA00023054"/>
    </source>
</evidence>
<dbReference type="Gene3D" id="1.20.58.70">
    <property type="match status" value="1"/>
</dbReference>
<dbReference type="GO" id="GO:0048278">
    <property type="term" value="P:vesicle docking"/>
    <property type="evidence" value="ECO:0007669"/>
    <property type="project" value="TreeGrafter"/>
</dbReference>
<dbReference type="PROSITE" id="PS50192">
    <property type="entry name" value="T_SNARE"/>
    <property type="match status" value="1"/>
</dbReference>
<dbReference type="SUPFAM" id="SSF47661">
    <property type="entry name" value="t-snare proteins"/>
    <property type="match status" value="1"/>
</dbReference>
<dbReference type="InterPro" id="IPR000727">
    <property type="entry name" value="T_SNARE_dom"/>
</dbReference>
<evidence type="ECO:0000313" key="14">
    <source>
        <dbReference type="EMBL" id="OWF47961.1"/>
    </source>
</evidence>
<dbReference type="InterPro" id="IPR045242">
    <property type="entry name" value="Syntaxin"/>
</dbReference>
<organism evidence="14 15">
    <name type="scientific">Mizuhopecten yessoensis</name>
    <name type="common">Japanese scallop</name>
    <name type="synonym">Patinopecten yessoensis</name>
    <dbReference type="NCBI Taxonomy" id="6573"/>
    <lineage>
        <taxon>Eukaryota</taxon>
        <taxon>Metazoa</taxon>
        <taxon>Spiralia</taxon>
        <taxon>Lophotrochozoa</taxon>
        <taxon>Mollusca</taxon>
        <taxon>Bivalvia</taxon>
        <taxon>Autobranchia</taxon>
        <taxon>Pteriomorphia</taxon>
        <taxon>Pectinida</taxon>
        <taxon>Pectinoidea</taxon>
        <taxon>Pectinidae</taxon>
        <taxon>Mizuhopecten</taxon>
    </lineage>
</organism>
<name>A0A210QH60_MIZYE</name>
<dbReference type="Pfam" id="PF14523">
    <property type="entry name" value="Syntaxin_2"/>
    <property type="match status" value="1"/>
</dbReference>
<dbReference type="InterPro" id="IPR006011">
    <property type="entry name" value="Syntaxin_N"/>
</dbReference>